<gene>
    <name evidence="6" type="ORF">J5X75_27645</name>
</gene>
<dbReference type="Pfam" id="PF01568">
    <property type="entry name" value="Molydop_binding"/>
    <property type="match status" value="1"/>
</dbReference>
<keyword evidence="3" id="KW-0411">Iron-sulfur</keyword>
<dbReference type="PANTHER" id="PTHR43105:SF10">
    <property type="entry name" value="NADH-QUINONE OXIDOREDUCTASE SUBUNIT G"/>
    <property type="match status" value="1"/>
</dbReference>
<protein>
    <recommendedName>
        <fullName evidence="5">Molybdopterin dinucleotide-binding domain-containing protein</fullName>
    </recommendedName>
</protein>
<feature type="domain" description="Molybdopterin dinucleotide-binding" evidence="5">
    <location>
        <begin position="26"/>
        <end position="97"/>
    </location>
</feature>
<evidence type="ECO:0000256" key="4">
    <source>
        <dbReference type="SAM" id="MobiDB-lite"/>
    </source>
</evidence>
<reference evidence="6 7" key="1">
    <citation type="submission" date="2021-03" db="EMBL/GenBank/DDBJ databases">
        <title>Actinoplanes flavus sp. nov., a novel actinomycete isolated from Coconut Palm rhizosphere soil.</title>
        <authorList>
            <person name="Luo X."/>
        </authorList>
    </citation>
    <scope>NUCLEOTIDE SEQUENCE [LARGE SCALE GENOMIC DNA]</scope>
    <source>
        <strain evidence="6 7">NEAU-H7</strain>
    </source>
</reference>
<comment type="caution">
    <text evidence="6">The sequence shown here is derived from an EMBL/GenBank/DDBJ whole genome shotgun (WGS) entry which is preliminary data.</text>
</comment>
<dbReference type="InterPro" id="IPR050123">
    <property type="entry name" value="Prok_molybdopt-oxidoreductase"/>
</dbReference>
<organism evidence="6 7">
    <name type="scientific">Actinoplanes flavus</name>
    <dbReference type="NCBI Taxonomy" id="2820290"/>
    <lineage>
        <taxon>Bacteria</taxon>
        <taxon>Bacillati</taxon>
        <taxon>Actinomycetota</taxon>
        <taxon>Actinomycetes</taxon>
        <taxon>Micromonosporales</taxon>
        <taxon>Micromonosporaceae</taxon>
        <taxon>Actinoplanes</taxon>
    </lineage>
</organism>
<dbReference type="PANTHER" id="PTHR43105">
    <property type="entry name" value="RESPIRATORY NITRATE REDUCTASE"/>
    <property type="match status" value="1"/>
</dbReference>
<dbReference type="Proteomes" id="UP000679690">
    <property type="component" value="Unassembled WGS sequence"/>
</dbReference>
<dbReference type="SUPFAM" id="SSF50692">
    <property type="entry name" value="ADC-like"/>
    <property type="match status" value="1"/>
</dbReference>
<name>A0ABS3US12_9ACTN</name>
<evidence type="ECO:0000259" key="5">
    <source>
        <dbReference type="Pfam" id="PF01568"/>
    </source>
</evidence>
<evidence type="ECO:0000313" key="7">
    <source>
        <dbReference type="Proteomes" id="UP000679690"/>
    </source>
</evidence>
<evidence type="ECO:0000256" key="3">
    <source>
        <dbReference type="ARBA" id="ARBA00023014"/>
    </source>
</evidence>
<dbReference type="InterPro" id="IPR009010">
    <property type="entry name" value="Asp_de-COase-like_dom_sf"/>
</dbReference>
<feature type="compositionally biased region" description="Gly residues" evidence="4">
    <location>
        <begin position="1"/>
        <end position="16"/>
    </location>
</feature>
<sequence>PPGGAGGAPGGAGGGGAPPPPPPPPRLGITDGDLVGIASPRGAIQATARIGRIRPGAVFVPFHYGYFDQKEPVPRAANELTLTAWDPVSQQPLFKTAAVRVTRLAGSE</sequence>
<dbReference type="EMBL" id="JAGFNS010000020">
    <property type="protein sequence ID" value="MBO3741287.1"/>
    <property type="molecule type" value="Genomic_DNA"/>
</dbReference>
<keyword evidence="2" id="KW-0408">Iron</keyword>
<proteinExistence type="predicted"/>
<keyword evidence="1" id="KW-0479">Metal-binding</keyword>
<evidence type="ECO:0000256" key="2">
    <source>
        <dbReference type="ARBA" id="ARBA00023004"/>
    </source>
</evidence>
<evidence type="ECO:0000313" key="6">
    <source>
        <dbReference type="EMBL" id="MBO3741287.1"/>
    </source>
</evidence>
<feature type="compositionally biased region" description="Pro residues" evidence="4">
    <location>
        <begin position="17"/>
        <end position="26"/>
    </location>
</feature>
<evidence type="ECO:0000256" key="1">
    <source>
        <dbReference type="ARBA" id="ARBA00022723"/>
    </source>
</evidence>
<dbReference type="Gene3D" id="2.40.40.20">
    <property type="match status" value="1"/>
</dbReference>
<feature type="non-terminal residue" evidence="6">
    <location>
        <position position="1"/>
    </location>
</feature>
<keyword evidence="7" id="KW-1185">Reference proteome</keyword>
<feature type="region of interest" description="Disordered" evidence="4">
    <location>
        <begin position="1"/>
        <end position="32"/>
    </location>
</feature>
<accession>A0ABS3US12</accession>
<dbReference type="InterPro" id="IPR006657">
    <property type="entry name" value="MoPterin_dinucl-bd_dom"/>
</dbReference>